<dbReference type="EMBL" id="ML178839">
    <property type="protein sequence ID" value="TFK98573.1"/>
    <property type="molecule type" value="Genomic_DNA"/>
</dbReference>
<sequence>MLRALYNFLSWKEDPKPTVLQLQKGRSSGRARKGLGVRPTEKYSPPLLRLPHPIEPSPSHDKAIAPETPAPVVPLAKRRALFIEDSATQNLLSSIEIKLPALRDNRSSGKKVFTGPLRNQLIRAQARNRRSCQVALQLRPESLLNKSTHRVFSDFLSSDTSSSDDDEFSGEEDLSWIPSEYLAVRHILEDSSTESTTTQEESAAPYIYPSVIIFNSDGPSHPRPIILTTSTTSTYCSSSSIFSSLSEPTKSMEWLICHRLKSLQDEAALARTTAATRAEADRVRIETSLAVRAIQMDWADMQKAIFRPLNPLNPPPAPTKNGIVTQEKSFLVHEKKWSQLLSSSPTPFDTKPLPVLYFPFPVLSPGLMGHRCTNPLTHPDSPGKDITMLRILEFIFHPARINALPMIDPRVHGKLTAKTLVLMELQKWCRCRCESRKRMLSRVQGEDRERLEKGWKAVREMLIQVLAYFDMVDAPDSEM</sequence>
<evidence type="ECO:0000256" key="1">
    <source>
        <dbReference type="SAM" id="MobiDB-lite"/>
    </source>
</evidence>
<dbReference type="Proteomes" id="UP000305067">
    <property type="component" value="Unassembled WGS sequence"/>
</dbReference>
<organism evidence="2 3">
    <name type="scientific">Pterulicium gracile</name>
    <dbReference type="NCBI Taxonomy" id="1884261"/>
    <lineage>
        <taxon>Eukaryota</taxon>
        <taxon>Fungi</taxon>
        <taxon>Dikarya</taxon>
        <taxon>Basidiomycota</taxon>
        <taxon>Agaricomycotina</taxon>
        <taxon>Agaricomycetes</taxon>
        <taxon>Agaricomycetidae</taxon>
        <taxon>Agaricales</taxon>
        <taxon>Pleurotineae</taxon>
        <taxon>Pterulaceae</taxon>
        <taxon>Pterulicium</taxon>
    </lineage>
</organism>
<name>A0A5C3QJP6_9AGAR</name>
<evidence type="ECO:0000313" key="3">
    <source>
        <dbReference type="Proteomes" id="UP000305067"/>
    </source>
</evidence>
<evidence type="ECO:0000313" key="2">
    <source>
        <dbReference type="EMBL" id="TFK98573.1"/>
    </source>
</evidence>
<accession>A0A5C3QJP6</accession>
<proteinExistence type="predicted"/>
<protein>
    <submittedName>
        <fullName evidence="2">Uncharacterized protein</fullName>
    </submittedName>
</protein>
<gene>
    <name evidence="2" type="ORF">BDV98DRAFT_207877</name>
</gene>
<feature type="region of interest" description="Disordered" evidence="1">
    <location>
        <begin position="23"/>
        <end position="51"/>
    </location>
</feature>
<reference evidence="2 3" key="1">
    <citation type="journal article" date="2019" name="Nat. Ecol. Evol.">
        <title>Megaphylogeny resolves global patterns of mushroom evolution.</title>
        <authorList>
            <person name="Varga T."/>
            <person name="Krizsan K."/>
            <person name="Foldi C."/>
            <person name="Dima B."/>
            <person name="Sanchez-Garcia M."/>
            <person name="Sanchez-Ramirez S."/>
            <person name="Szollosi G.J."/>
            <person name="Szarkandi J.G."/>
            <person name="Papp V."/>
            <person name="Albert L."/>
            <person name="Andreopoulos W."/>
            <person name="Angelini C."/>
            <person name="Antonin V."/>
            <person name="Barry K.W."/>
            <person name="Bougher N.L."/>
            <person name="Buchanan P."/>
            <person name="Buyck B."/>
            <person name="Bense V."/>
            <person name="Catcheside P."/>
            <person name="Chovatia M."/>
            <person name="Cooper J."/>
            <person name="Damon W."/>
            <person name="Desjardin D."/>
            <person name="Finy P."/>
            <person name="Geml J."/>
            <person name="Haridas S."/>
            <person name="Hughes K."/>
            <person name="Justo A."/>
            <person name="Karasinski D."/>
            <person name="Kautmanova I."/>
            <person name="Kiss B."/>
            <person name="Kocsube S."/>
            <person name="Kotiranta H."/>
            <person name="LaButti K.M."/>
            <person name="Lechner B.E."/>
            <person name="Liimatainen K."/>
            <person name="Lipzen A."/>
            <person name="Lukacs Z."/>
            <person name="Mihaltcheva S."/>
            <person name="Morgado L.N."/>
            <person name="Niskanen T."/>
            <person name="Noordeloos M.E."/>
            <person name="Ohm R.A."/>
            <person name="Ortiz-Santana B."/>
            <person name="Ovrebo C."/>
            <person name="Racz N."/>
            <person name="Riley R."/>
            <person name="Savchenko A."/>
            <person name="Shiryaev A."/>
            <person name="Soop K."/>
            <person name="Spirin V."/>
            <person name="Szebenyi C."/>
            <person name="Tomsovsky M."/>
            <person name="Tulloss R.E."/>
            <person name="Uehling J."/>
            <person name="Grigoriev I.V."/>
            <person name="Vagvolgyi C."/>
            <person name="Papp T."/>
            <person name="Martin F.M."/>
            <person name="Miettinen O."/>
            <person name="Hibbett D.S."/>
            <person name="Nagy L.G."/>
        </authorList>
    </citation>
    <scope>NUCLEOTIDE SEQUENCE [LARGE SCALE GENOMIC DNA]</scope>
    <source>
        <strain evidence="2 3">CBS 309.79</strain>
    </source>
</reference>
<keyword evidence="3" id="KW-1185">Reference proteome</keyword>
<dbReference type="AlphaFoldDB" id="A0A5C3QJP6"/>